<dbReference type="AlphaFoldDB" id="A0A1R0GMT0"/>
<dbReference type="EMBL" id="LSSL01007043">
    <property type="protein sequence ID" value="OLY78186.1"/>
    <property type="molecule type" value="Genomic_DNA"/>
</dbReference>
<gene>
    <name evidence="1" type="ORF">AYI68_g7770</name>
</gene>
<name>A0A1R0GMT0_9FUNG</name>
<organism evidence="1 2">
    <name type="scientific">Smittium mucronatum</name>
    <dbReference type="NCBI Taxonomy" id="133383"/>
    <lineage>
        <taxon>Eukaryota</taxon>
        <taxon>Fungi</taxon>
        <taxon>Fungi incertae sedis</taxon>
        <taxon>Zoopagomycota</taxon>
        <taxon>Kickxellomycotina</taxon>
        <taxon>Harpellomycetes</taxon>
        <taxon>Harpellales</taxon>
        <taxon>Legeriomycetaceae</taxon>
        <taxon>Smittium</taxon>
    </lineage>
</organism>
<evidence type="ECO:0000313" key="1">
    <source>
        <dbReference type="EMBL" id="OLY78186.1"/>
    </source>
</evidence>
<sequence length="23" mass="2870">MSLTFFFEISKLMNREFIFIPRC</sequence>
<evidence type="ECO:0000313" key="2">
    <source>
        <dbReference type="Proteomes" id="UP000187455"/>
    </source>
</evidence>
<feature type="non-terminal residue" evidence="1">
    <location>
        <position position="23"/>
    </location>
</feature>
<reference evidence="1 2" key="1">
    <citation type="journal article" date="2016" name="Mol. Biol. Evol.">
        <title>Genome-Wide Survey of Gut Fungi (Harpellales) Reveals the First Horizontally Transferred Ubiquitin Gene from a Mosquito Host.</title>
        <authorList>
            <person name="Wang Y."/>
            <person name="White M.M."/>
            <person name="Kvist S."/>
            <person name="Moncalvo J.M."/>
        </authorList>
    </citation>
    <scope>NUCLEOTIDE SEQUENCE [LARGE SCALE GENOMIC DNA]</scope>
    <source>
        <strain evidence="1 2">ALG-7-W6</strain>
    </source>
</reference>
<proteinExistence type="predicted"/>
<accession>A0A1R0GMT0</accession>
<dbReference type="Proteomes" id="UP000187455">
    <property type="component" value="Unassembled WGS sequence"/>
</dbReference>
<keyword evidence="2" id="KW-1185">Reference proteome</keyword>
<protein>
    <submittedName>
        <fullName evidence="1">Uncharacterized protein</fullName>
    </submittedName>
</protein>
<comment type="caution">
    <text evidence="1">The sequence shown here is derived from an EMBL/GenBank/DDBJ whole genome shotgun (WGS) entry which is preliminary data.</text>
</comment>